<dbReference type="Gene3D" id="3.30.2170.10">
    <property type="entry name" value="archaeoglobus fulgidus dsm 4304 superfamily"/>
    <property type="match status" value="1"/>
</dbReference>
<feature type="region of interest" description="Disordered" evidence="7">
    <location>
        <begin position="328"/>
        <end position="348"/>
    </location>
</feature>
<dbReference type="Pfam" id="PF01035">
    <property type="entry name" value="DNA_binding_1"/>
    <property type="match status" value="1"/>
</dbReference>
<evidence type="ECO:0000256" key="6">
    <source>
        <dbReference type="ARBA" id="ARBA00022801"/>
    </source>
</evidence>
<dbReference type="HOGENOM" id="CLU_047631_1_1_0"/>
<comment type="subcellular location">
    <subcellularLocation>
        <location evidence="1">Cytoplasm</location>
    </subcellularLocation>
</comment>
<dbReference type="GO" id="GO:0003727">
    <property type="term" value="F:single-stranded RNA binding"/>
    <property type="evidence" value="ECO:0007669"/>
    <property type="project" value="TreeGrafter"/>
</dbReference>
<dbReference type="GO" id="GO:0032259">
    <property type="term" value="P:methylation"/>
    <property type="evidence" value="ECO:0007669"/>
    <property type="project" value="UniProtKB-KW"/>
</dbReference>
<dbReference type="RefSeq" id="WP_002654989.1">
    <property type="nucleotide sequence ID" value="NZ_CH672377.1"/>
</dbReference>
<gene>
    <name evidence="9" type="ORF">DSM3645_06976</name>
</gene>
<keyword evidence="2" id="KW-0963">Cytoplasm</keyword>
<dbReference type="EMBL" id="AANZ01000021">
    <property type="protein sequence ID" value="EAQ78414.1"/>
    <property type="molecule type" value="Genomic_DNA"/>
</dbReference>
<dbReference type="GO" id="GO:0008168">
    <property type="term" value="F:methyltransferase activity"/>
    <property type="evidence" value="ECO:0007669"/>
    <property type="project" value="UniProtKB-KW"/>
</dbReference>
<dbReference type="CDD" id="cd06559">
    <property type="entry name" value="Endonuclease_V"/>
    <property type="match status" value="1"/>
</dbReference>
<dbReference type="CDD" id="cd06445">
    <property type="entry name" value="ATase"/>
    <property type="match status" value="1"/>
</dbReference>
<proteinExistence type="predicted"/>
<reference evidence="9 10" key="1">
    <citation type="submission" date="2006-02" db="EMBL/GenBank/DDBJ databases">
        <authorList>
            <person name="Amann R."/>
            <person name="Ferriera S."/>
            <person name="Johnson J."/>
            <person name="Kravitz S."/>
            <person name="Halpern A."/>
            <person name="Remington K."/>
            <person name="Beeson K."/>
            <person name="Tran B."/>
            <person name="Rogers Y.-H."/>
            <person name="Friedman R."/>
            <person name="Venter J.C."/>
        </authorList>
    </citation>
    <scope>NUCLEOTIDE SEQUENCE [LARGE SCALE GENOMIC DNA]</scope>
    <source>
        <strain evidence="9 10">DSM 3645</strain>
    </source>
</reference>
<evidence type="ECO:0000313" key="10">
    <source>
        <dbReference type="Proteomes" id="UP000004358"/>
    </source>
</evidence>
<name>A3ZYG4_9BACT</name>
<organism evidence="9 10">
    <name type="scientific">Blastopirellula marina DSM 3645</name>
    <dbReference type="NCBI Taxonomy" id="314230"/>
    <lineage>
        <taxon>Bacteria</taxon>
        <taxon>Pseudomonadati</taxon>
        <taxon>Planctomycetota</taxon>
        <taxon>Planctomycetia</taxon>
        <taxon>Pirellulales</taxon>
        <taxon>Pirellulaceae</taxon>
        <taxon>Blastopirellula</taxon>
    </lineage>
</organism>
<keyword evidence="5" id="KW-0227">DNA damage</keyword>
<evidence type="ECO:0000256" key="5">
    <source>
        <dbReference type="ARBA" id="ARBA00022763"/>
    </source>
</evidence>
<dbReference type="OrthoDB" id="9790916at2"/>
<sequence length="348" mass="37951">MTDFSQLEQQIQARLPDLPSDLQQRIAQIPLGKVATYGRIAQSLGDRLASRWIGDWLLRSPLATTIAAHRVVRAGGELGLFHTGSSVDKQRLLTAEGVAVVNDRVDLSEYEFSDFAGSAPLTDLREWQNQLAAQNRLNSLARRPELVAGLDISYHGDEGVVAYVLFDYGSRELVWSHLARRPVFFPYITSYLSYRELPLHLAVLAEAAQAHRLADVLLVDGSGVLHPRRCGIASMLSALTGLPTIGVTKKHLSGSFSANDLSTERFCDLRVASEDGSTKWGAAILPTKKTKRPIFVSPGGSVDFDDAEAICAHFMVGKRLPTPIAAADHLSRQAASGETNRGGRAREQ</sequence>
<dbReference type="GO" id="GO:0006281">
    <property type="term" value="P:DNA repair"/>
    <property type="evidence" value="ECO:0007669"/>
    <property type="project" value="InterPro"/>
</dbReference>
<dbReference type="eggNOG" id="COG0350">
    <property type="taxonomic scope" value="Bacteria"/>
</dbReference>
<keyword evidence="4 9" id="KW-0255">Endonuclease</keyword>
<evidence type="ECO:0000256" key="1">
    <source>
        <dbReference type="ARBA" id="ARBA00004496"/>
    </source>
</evidence>
<keyword evidence="6" id="KW-0378">Hydrolase</keyword>
<dbReference type="SUPFAM" id="SSF46767">
    <property type="entry name" value="Methylated DNA-protein cysteine methyltransferase, C-terminal domain"/>
    <property type="match status" value="1"/>
</dbReference>
<dbReference type="InterPro" id="IPR014048">
    <property type="entry name" value="MethylDNA_cys_MeTrfase_DNA-bd"/>
</dbReference>
<dbReference type="InterPro" id="IPR007581">
    <property type="entry name" value="Endonuclease-V"/>
</dbReference>
<evidence type="ECO:0000313" key="9">
    <source>
        <dbReference type="EMBL" id="EAQ78414.1"/>
    </source>
</evidence>
<feature type="domain" description="Methylated-DNA-[protein]-cysteine S-methyltransferase DNA binding" evidence="8">
    <location>
        <begin position="24"/>
        <end position="98"/>
    </location>
</feature>
<evidence type="ECO:0000259" key="8">
    <source>
        <dbReference type="Pfam" id="PF01035"/>
    </source>
</evidence>
<keyword evidence="3" id="KW-0540">Nuclease</keyword>
<dbReference type="Proteomes" id="UP000004358">
    <property type="component" value="Unassembled WGS sequence"/>
</dbReference>
<keyword evidence="9" id="KW-0808">Transferase</keyword>
<dbReference type="Pfam" id="PF04493">
    <property type="entry name" value="Endonuclease_5"/>
    <property type="match status" value="1"/>
</dbReference>
<accession>A3ZYG4</accession>
<dbReference type="InterPro" id="IPR036217">
    <property type="entry name" value="MethylDNA_cys_MeTrfase_DNAb"/>
</dbReference>
<dbReference type="GO" id="GO:0016891">
    <property type="term" value="F:RNA endonuclease activity producing 5'-phosphomonoesters, hydrolytic mechanism"/>
    <property type="evidence" value="ECO:0007669"/>
    <property type="project" value="TreeGrafter"/>
</dbReference>
<dbReference type="AlphaFoldDB" id="A3ZYG4"/>
<dbReference type="STRING" id="314230.DSM3645_06976"/>
<dbReference type="eggNOG" id="COG1515">
    <property type="taxonomic scope" value="Bacteria"/>
</dbReference>
<dbReference type="PANTHER" id="PTHR28511">
    <property type="entry name" value="ENDONUCLEASE V"/>
    <property type="match status" value="1"/>
</dbReference>
<evidence type="ECO:0000256" key="4">
    <source>
        <dbReference type="ARBA" id="ARBA00022759"/>
    </source>
</evidence>
<dbReference type="Gene3D" id="1.10.10.10">
    <property type="entry name" value="Winged helix-like DNA-binding domain superfamily/Winged helix DNA-binding domain"/>
    <property type="match status" value="1"/>
</dbReference>
<evidence type="ECO:0000256" key="2">
    <source>
        <dbReference type="ARBA" id="ARBA00022490"/>
    </source>
</evidence>
<dbReference type="GO" id="GO:0005737">
    <property type="term" value="C:cytoplasm"/>
    <property type="evidence" value="ECO:0007669"/>
    <property type="project" value="UniProtKB-SubCell"/>
</dbReference>
<dbReference type="PANTHER" id="PTHR28511:SF1">
    <property type="entry name" value="ENDONUCLEASE V"/>
    <property type="match status" value="1"/>
</dbReference>
<evidence type="ECO:0000256" key="7">
    <source>
        <dbReference type="SAM" id="MobiDB-lite"/>
    </source>
</evidence>
<dbReference type="InterPro" id="IPR036388">
    <property type="entry name" value="WH-like_DNA-bd_sf"/>
</dbReference>
<comment type="caution">
    <text evidence="9">The sequence shown here is derived from an EMBL/GenBank/DDBJ whole genome shotgun (WGS) entry which is preliminary data.</text>
</comment>
<evidence type="ECO:0000256" key="3">
    <source>
        <dbReference type="ARBA" id="ARBA00022722"/>
    </source>
</evidence>
<protein>
    <submittedName>
        <fullName evidence="9">O6-methylguanine-DNA methyltransferase/endonuclease V</fullName>
    </submittedName>
</protein>
<keyword evidence="9" id="KW-0489">Methyltransferase</keyword>